<dbReference type="OrthoDB" id="9793589at2"/>
<dbReference type="AlphaFoldDB" id="A0A7Z9C4V0"/>
<dbReference type="Pfam" id="PF00999">
    <property type="entry name" value="Na_H_Exchanger"/>
    <property type="match status" value="1"/>
</dbReference>
<dbReference type="SUPFAM" id="SSF52402">
    <property type="entry name" value="Adenine nucleotide alpha hydrolases-like"/>
    <property type="match status" value="2"/>
</dbReference>
<proteinExistence type="inferred from homology"/>
<feature type="transmembrane region" description="Helical" evidence="9">
    <location>
        <begin position="299"/>
        <end position="320"/>
    </location>
</feature>
<dbReference type="InterPro" id="IPR006016">
    <property type="entry name" value="UspA"/>
</dbReference>
<evidence type="ECO:0000256" key="8">
    <source>
        <dbReference type="ARBA" id="ARBA00023136"/>
    </source>
</evidence>
<evidence type="ECO:0000313" key="12">
    <source>
        <dbReference type="EMBL" id="VXD25918.1"/>
    </source>
</evidence>
<feature type="domain" description="Cation/H+ exchanger transmembrane" evidence="11">
    <location>
        <begin position="20"/>
        <end position="385"/>
    </location>
</feature>
<comment type="similarity">
    <text evidence="2">Belongs to the monovalent cation:proton antiporter 2 (CPA2) transporter (TC 2.A.37) family.</text>
</comment>
<keyword evidence="3" id="KW-0813">Transport</keyword>
<evidence type="ECO:0000256" key="4">
    <source>
        <dbReference type="ARBA" id="ARBA00022449"/>
    </source>
</evidence>
<keyword evidence="7" id="KW-0406">Ion transport</keyword>
<dbReference type="InterPro" id="IPR038770">
    <property type="entry name" value="Na+/solute_symporter_sf"/>
</dbReference>
<reference evidence="12" key="1">
    <citation type="submission" date="2019-10" db="EMBL/GenBank/DDBJ databases">
        <authorList>
            <consortium name="Genoscope - CEA"/>
            <person name="William W."/>
        </authorList>
    </citation>
    <scope>NUCLEOTIDE SEQUENCE [LARGE SCALE GENOMIC DNA]</scope>
    <source>
        <strain evidence="12">BBR_PRJEB10992</strain>
    </source>
</reference>
<feature type="transmembrane region" description="Helical" evidence="9">
    <location>
        <begin position="365"/>
        <end position="386"/>
    </location>
</feature>
<evidence type="ECO:0000256" key="3">
    <source>
        <dbReference type="ARBA" id="ARBA00022448"/>
    </source>
</evidence>
<evidence type="ECO:0000256" key="7">
    <source>
        <dbReference type="ARBA" id="ARBA00023065"/>
    </source>
</evidence>
<protein>
    <submittedName>
        <fullName evidence="12">Sodium/hydrogen exchanger</fullName>
    </submittedName>
</protein>
<accession>A0A7Z9C4V0</accession>
<keyword evidence="13" id="KW-1185">Reference proteome</keyword>
<evidence type="ECO:0000313" key="13">
    <source>
        <dbReference type="Proteomes" id="UP000184550"/>
    </source>
</evidence>
<evidence type="ECO:0000256" key="2">
    <source>
        <dbReference type="ARBA" id="ARBA00005551"/>
    </source>
</evidence>
<feature type="domain" description="UspA" evidence="10">
    <location>
        <begin position="415"/>
        <end position="547"/>
    </location>
</feature>
<dbReference type="InterPro" id="IPR006153">
    <property type="entry name" value="Cation/H_exchanger_TM"/>
</dbReference>
<dbReference type="Proteomes" id="UP000184550">
    <property type="component" value="Unassembled WGS sequence"/>
</dbReference>
<feature type="transmembrane region" description="Helical" evidence="9">
    <location>
        <begin position="332"/>
        <end position="353"/>
    </location>
</feature>
<dbReference type="GO" id="GO:0016020">
    <property type="term" value="C:membrane"/>
    <property type="evidence" value="ECO:0007669"/>
    <property type="project" value="UniProtKB-SubCell"/>
</dbReference>
<feature type="transmembrane region" description="Helical" evidence="9">
    <location>
        <begin position="152"/>
        <end position="176"/>
    </location>
</feature>
<feature type="transmembrane region" description="Helical" evidence="9">
    <location>
        <begin position="182"/>
        <end position="201"/>
    </location>
</feature>
<dbReference type="Gene3D" id="1.20.1530.20">
    <property type="match status" value="1"/>
</dbReference>
<feature type="transmembrane region" description="Helical" evidence="9">
    <location>
        <begin position="222"/>
        <end position="255"/>
    </location>
</feature>
<dbReference type="Pfam" id="PF00582">
    <property type="entry name" value="Usp"/>
    <property type="match status" value="2"/>
</dbReference>
<evidence type="ECO:0000256" key="6">
    <source>
        <dbReference type="ARBA" id="ARBA00022989"/>
    </source>
</evidence>
<dbReference type="RefSeq" id="WP_083627052.1">
    <property type="nucleotide sequence ID" value="NZ_LR734888.1"/>
</dbReference>
<feature type="transmembrane region" description="Helical" evidence="9">
    <location>
        <begin position="12"/>
        <end position="29"/>
    </location>
</feature>
<dbReference type="GO" id="GO:0015297">
    <property type="term" value="F:antiporter activity"/>
    <property type="evidence" value="ECO:0007669"/>
    <property type="project" value="UniProtKB-KW"/>
</dbReference>
<feature type="domain" description="UspA" evidence="10">
    <location>
        <begin position="555"/>
        <end position="679"/>
    </location>
</feature>
<feature type="transmembrane region" description="Helical" evidence="9">
    <location>
        <begin position="93"/>
        <end position="115"/>
    </location>
</feature>
<keyword evidence="6 9" id="KW-1133">Transmembrane helix</keyword>
<organism evidence="12 13">
    <name type="scientific">Planktothrix serta PCC 8927</name>
    <dbReference type="NCBI Taxonomy" id="671068"/>
    <lineage>
        <taxon>Bacteria</taxon>
        <taxon>Bacillati</taxon>
        <taxon>Cyanobacteriota</taxon>
        <taxon>Cyanophyceae</taxon>
        <taxon>Oscillatoriophycideae</taxon>
        <taxon>Oscillatoriales</taxon>
        <taxon>Microcoleaceae</taxon>
        <taxon>Planktothrix</taxon>
    </lineage>
</organism>
<name>A0A7Z9C4V0_9CYAN</name>
<dbReference type="EMBL" id="CZCU02000169">
    <property type="protein sequence ID" value="VXD25918.1"/>
    <property type="molecule type" value="Genomic_DNA"/>
</dbReference>
<keyword evidence="5 9" id="KW-0812">Transmembrane</keyword>
<feature type="transmembrane region" description="Helical" evidence="9">
    <location>
        <begin position="267"/>
        <end position="287"/>
    </location>
</feature>
<evidence type="ECO:0000259" key="10">
    <source>
        <dbReference type="Pfam" id="PF00582"/>
    </source>
</evidence>
<evidence type="ECO:0000256" key="9">
    <source>
        <dbReference type="SAM" id="Phobius"/>
    </source>
</evidence>
<dbReference type="PANTHER" id="PTHR43562:SF4">
    <property type="entry name" value="NA(+)_H(+) ANTIPORTER NHAS5"/>
    <property type="match status" value="1"/>
</dbReference>
<evidence type="ECO:0000256" key="1">
    <source>
        <dbReference type="ARBA" id="ARBA00004141"/>
    </source>
</evidence>
<evidence type="ECO:0000256" key="5">
    <source>
        <dbReference type="ARBA" id="ARBA00022692"/>
    </source>
</evidence>
<dbReference type="PANTHER" id="PTHR43562">
    <property type="entry name" value="NAPA-TYPE SODIUM/HYDROGEN ANTIPORTER"/>
    <property type="match status" value="1"/>
</dbReference>
<keyword evidence="4" id="KW-0050">Antiport</keyword>
<sequence length="690" mass="74844">MGNFAEVLSEPIVPFVVLLLVILSVPILFERLKLPGLIGLLVAGVFLGPYGLKILSTELPMMKLLSDIGLLYLMFVAGLEVDIKQFKRQKNRSLGFGFLTFAIPLSAGILVGRLFGWDWNASVLIGSLLASHTLLAYPIISRLGVVNNQAVIVTIGATIFTDIGALLVLAVCIAVHAGDFSIANLAALILALGIYTAVVLFGFDWLGRLFFNQIGKEEGNQFLFVLLVVFLASLGAQLIGVEKIIGAFLAGLAINEVVGEGAVKEKVVFVGSVLFIPIFFVDLGLLIDLQGFLKSILSFAFPATIVFALLGSKFLAAFFSKLIYKYTTQELLTMWSLSIPQVGATLAAALVGYKAELINEEVLNSVIVLLLVTATVGPIITSRVAVGLSTSSSTEPHTEPDFNSWETPSLDQIFTVVVPVYNPHTERHLIEMAALFAKGHSGQIIPLAITVPHASNMDIPELDTALKRGQLLLKKAEELATLLQVSCQSLLRIDDSTAQGIVRASREQKANLIVMGWGRRRGFQARLFGNVIDGVLWDAHCPVAVSRLLIEPQQIQRVLVPVENLGEETARLLKFAQALGNSGLSITVLHLCDRSTSDKNMVLIQSQLTKLTEQKSQTNAAKIEIEVRRGVDIVRQILLASESTDLVVLRATRYRTAAGLAVSDITNQLLEHLSCSVIMLGEPQYLRGFS</sequence>
<feature type="transmembrane region" description="Helical" evidence="9">
    <location>
        <begin position="121"/>
        <end position="140"/>
    </location>
</feature>
<gene>
    <name evidence="12" type="ORF">PL8927_900184</name>
</gene>
<evidence type="ECO:0000259" key="11">
    <source>
        <dbReference type="Pfam" id="PF00999"/>
    </source>
</evidence>
<comment type="subcellular location">
    <subcellularLocation>
        <location evidence="1">Membrane</location>
        <topology evidence="1">Multi-pass membrane protein</topology>
    </subcellularLocation>
</comment>
<feature type="transmembrane region" description="Helical" evidence="9">
    <location>
        <begin position="36"/>
        <end position="52"/>
    </location>
</feature>
<keyword evidence="8 9" id="KW-0472">Membrane</keyword>
<dbReference type="Gene3D" id="3.40.50.12370">
    <property type="match status" value="1"/>
</dbReference>
<comment type="caution">
    <text evidence="12">The sequence shown here is derived from an EMBL/GenBank/DDBJ whole genome shotgun (WGS) entry which is preliminary data.</text>
</comment>
<dbReference type="GO" id="GO:1902600">
    <property type="term" value="P:proton transmembrane transport"/>
    <property type="evidence" value="ECO:0007669"/>
    <property type="project" value="InterPro"/>
</dbReference>